<dbReference type="InterPro" id="IPR006145">
    <property type="entry name" value="PsdUridine_synth_RsuA/RluA"/>
</dbReference>
<evidence type="ECO:0000313" key="3">
    <source>
        <dbReference type="Proteomes" id="UP000001949"/>
    </source>
</evidence>
<organism evidence="2 3">
    <name type="scientific">Theileria parva</name>
    <name type="common">East coast fever infection agent</name>
    <dbReference type="NCBI Taxonomy" id="5875"/>
    <lineage>
        <taxon>Eukaryota</taxon>
        <taxon>Sar</taxon>
        <taxon>Alveolata</taxon>
        <taxon>Apicomplexa</taxon>
        <taxon>Aconoidasida</taxon>
        <taxon>Piroplasmida</taxon>
        <taxon>Theileriidae</taxon>
        <taxon>Theileria</taxon>
    </lineage>
</organism>
<sequence>MLIKCTIVIGVVLGFIRNPQSYYMKRKLLYSQQEEEPYRFVDGFRLVVPYSNVYKTFVKERWLGKPLQKVLKDEFAAFTPDYINFAINKNNIKVILQNGEELDNTSENVLDHILKPNERIIHEAIVHEPVALNSNIPVVWENEEYIVVSKPTSIPVYQTGTYKYNSLMEIMRRELPSCRGIKLFTIHRIDKLVSGLVAFAKSANSASELSQAIRDNEVKKVYIARVNGDFSHLLNNSHRDSGDKSDDSLENVFESVGYMRVISKKEGRYEFVGENAEDESYKPSVTRFKFIKYNKDLDESLVLCSPITGRTHQIRANLRYLGHPISNDPWYNNEELTDGSKYFKPIPPIKWSINEEGNWCIPQLNFNDSSTDKVNDDDHKFHIGLNNEVINGSSRICSGIFLHSLRFNWLNHFDVVDSLPKWVNDFNISTKLNPTL</sequence>
<dbReference type="GeneID" id="3503012"/>
<proteinExistence type="predicted"/>
<feature type="domain" description="Pseudouridine synthase RsuA/RluA-like" evidence="1">
    <location>
        <begin position="145"/>
        <end position="318"/>
    </location>
</feature>
<name>Q4N711_THEPA</name>
<dbReference type="InterPro" id="IPR050188">
    <property type="entry name" value="RluA_PseudoU_synthase"/>
</dbReference>
<evidence type="ECO:0000259" key="1">
    <source>
        <dbReference type="Pfam" id="PF00849"/>
    </source>
</evidence>
<dbReference type="Pfam" id="PF00849">
    <property type="entry name" value="PseudoU_synth_2"/>
    <property type="match status" value="1"/>
</dbReference>
<dbReference type="PANTHER" id="PTHR21600">
    <property type="entry name" value="MITOCHONDRIAL RNA PSEUDOURIDINE SYNTHASE"/>
    <property type="match status" value="1"/>
</dbReference>
<dbReference type="STRING" id="5875.Q4N711"/>
<protein>
    <recommendedName>
        <fullName evidence="1">Pseudouridine synthase RsuA/RluA-like domain-containing protein</fullName>
    </recommendedName>
</protein>
<dbReference type="GO" id="GO:0000455">
    <property type="term" value="P:enzyme-directed rRNA pseudouridine synthesis"/>
    <property type="evidence" value="ECO:0007669"/>
    <property type="project" value="TreeGrafter"/>
</dbReference>
<accession>Q4N711</accession>
<dbReference type="VEuPathDB" id="PiroplasmaDB:TpMuguga_01g01009"/>
<reference evidence="2 3" key="1">
    <citation type="journal article" date="2005" name="Science">
        <title>Genome sequence of Theileria parva, a bovine pathogen that transforms lymphocytes.</title>
        <authorList>
            <person name="Gardner M.J."/>
            <person name="Bishop R."/>
            <person name="Shah T."/>
            <person name="de Villiers E.P."/>
            <person name="Carlton J.M."/>
            <person name="Hall N."/>
            <person name="Ren Q."/>
            <person name="Paulsen I.T."/>
            <person name="Pain A."/>
            <person name="Berriman M."/>
            <person name="Wilson R.J.M."/>
            <person name="Sato S."/>
            <person name="Ralph S.A."/>
            <person name="Mann D.J."/>
            <person name="Xiong Z."/>
            <person name="Shallom S.J."/>
            <person name="Weidman J."/>
            <person name="Jiang L."/>
            <person name="Lynn J."/>
            <person name="Weaver B."/>
            <person name="Shoaibi A."/>
            <person name="Domingo A.R."/>
            <person name="Wasawo D."/>
            <person name="Crabtree J."/>
            <person name="Wortman J.R."/>
            <person name="Haas B."/>
            <person name="Angiuoli S.V."/>
            <person name="Creasy T.H."/>
            <person name="Lu C."/>
            <person name="Suh B."/>
            <person name="Silva J.C."/>
            <person name="Utterback T.R."/>
            <person name="Feldblyum T.V."/>
            <person name="Pertea M."/>
            <person name="Allen J."/>
            <person name="Nierman W.C."/>
            <person name="Taracha E.L.N."/>
            <person name="Salzberg S.L."/>
            <person name="White O.R."/>
            <person name="Fitzhugh H.A."/>
            <person name="Morzaria S."/>
            <person name="Venter J.C."/>
            <person name="Fraser C.M."/>
            <person name="Nene V."/>
        </authorList>
    </citation>
    <scope>NUCLEOTIDE SEQUENCE [LARGE SCALE GENOMIC DNA]</scope>
    <source>
        <strain evidence="2 3">Muguga</strain>
    </source>
</reference>
<dbReference type="RefSeq" id="XP_766530.1">
    <property type="nucleotide sequence ID" value="XM_761437.1"/>
</dbReference>
<dbReference type="OMA" id="LNSLTHM"/>
<gene>
    <name evidence="2" type="ordered locus">TP01_1009</name>
</gene>
<dbReference type="EMBL" id="AAGK01000001">
    <property type="protein sequence ID" value="EAN34247.1"/>
    <property type="molecule type" value="Genomic_DNA"/>
</dbReference>
<dbReference type="PANTHER" id="PTHR21600:SF40">
    <property type="entry name" value="PSEUDOURIDYLATE SYNTHASE RPUSD2"/>
    <property type="match status" value="1"/>
</dbReference>
<comment type="caution">
    <text evidence="2">The sequence shown here is derived from an EMBL/GenBank/DDBJ whole genome shotgun (WGS) entry which is preliminary data.</text>
</comment>
<dbReference type="SUPFAM" id="SSF55120">
    <property type="entry name" value="Pseudouridine synthase"/>
    <property type="match status" value="1"/>
</dbReference>
<evidence type="ECO:0000313" key="2">
    <source>
        <dbReference type="EMBL" id="EAN34247.1"/>
    </source>
</evidence>
<dbReference type="InParanoid" id="Q4N711"/>
<dbReference type="GO" id="GO:0009982">
    <property type="term" value="F:pseudouridine synthase activity"/>
    <property type="evidence" value="ECO:0007669"/>
    <property type="project" value="InterPro"/>
</dbReference>
<dbReference type="eggNOG" id="KOG1919">
    <property type="taxonomic scope" value="Eukaryota"/>
</dbReference>
<dbReference type="CDD" id="cd02557">
    <property type="entry name" value="PseudoU_synth_ScRIB2"/>
    <property type="match status" value="1"/>
</dbReference>
<dbReference type="GO" id="GO:0003723">
    <property type="term" value="F:RNA binding"/>
    <property type="evidence" value="ECO:0007669"/>
    <property type="project" value="InterPro"/>
</dbReference>
<dbReference type="Gene3D" id="3.30.2350.10">
    <property type="entry name" value="Pseudouridine synthase"/>
    <property type="match status" value="1"/>
</dbReference>
<dbReference type="AlphaFoldDB" id="Q4N711"/>
<keyword evidence="3" id="KW-1185">Reference proteome</keyword>
<dbReference type="KEGG" id="tpv:TP01_1009"/>
<dbReference type="InterPro" id="IPR020103">
    <property type="entry name" value="PsdUridine_synth_cat_dom_sf"/>
</dbReference>
<dbReference type="Proteomes" id="UP000001949">
    <property type="component" value="Unassembled WGS sequence"/>
</dbReference>